<dbReference type="SUPFAM" id="SSF101898">
    <property type="entry name" value="NHL repeat"/>
    <property type="match status" value="1"/>
</dbReference>
<sequence>MAEEFSLDVVPRKLETHPYDTSCVKQVNITVRPDTETRETTCRPGDCHGDPFTMKTYHENKDGDRHLNPSAVTYVISENGSDESDYDAGVSSFVGDDSNMRDTQRHPCVLYSYPVCEQDDLNSDMAYSQNAVSRNPLYPPMAIDARKNREHLQNVRNPNQIYEPDACTQPVHEPANRDGNPGTEPADTDVNAGTQPAQPADTDDNPGTQTPHGQANHDGNPSTEIFINSRHEGHDNDISEPGRAATENIEINDLQHDVAVETATFPSVHVNPTFRPTHTDNDFDIKPYAVRYQEHNENTTHAELKCGGTPYAVRYQEDNEDNIVGDCGNDITPYAVAYSSQLDITDVTRRRRDVPVTNADTSDSVRNNMNAQRIRQHWRALHQQDPSPTQNAGGLIANVLYVPNVHRQAAGESDGGIVMKPEKITFGGEGRTPGKFRNPNGVAISADNEIYVSDLLNNRVQVFNKYGVFLRLFKTVYVVPGKRKQTISPNDVAIDAKGSVWVVGHIRDWVLGVVQYSQSGQQISTIDLTSSYQDPTIAVNARNNNIVVVARTIFVFLSDGSLYNKFRLARGVYGGCATFNNDGNSLFITNFKHGTVQAYTQDGDKLFQFGSNGRGNGQLRGPTGICMDSSGNIFVSNMKNNRIDMFTSRGEFVRTIGSTNSPWKIACGPDGQLVVANSRHSTVTIIPRQLVSS</sequence>
<evidence type="ECO:0000256" key="1">
    <source>
        <dbReference type="ARBA" id="ARBA00022737"/>
    </source>
</evidence>
<feature type="region of interest" description="Disordered" evidence="3">
    <location>
        <begin position="154"/>
        <end position="227"/>
    </location>
</feature>
<dbReference type="FunFam" id="2.120.10.30:FF:000064">
    <property type="entry name" value="Uncharacterized protein"/>
    <property type="match status" value="1"/>
</dbReference>
<dbReference type="AlphaFoldDB" id="C3ZWQ0"/>
<proteinExistence type="predicted"/>
<organism>
    <name type="scientific">Branchiostoma floridae</name>
    <name type="common">Florida lancelet</name>
    <name type="synonym">Amphioxus</name>
    <dbReference type="NCBI Taxonomy" id="7739"/>
    <lineage>
        <taxon>Eukaryota</taxon>
        <taxon>Metazoa</taxon>
        <taxon>Chordata</taxon>
        <taxon>Cephalochordata</taxon>
        <taxon>Leptocardii</taxon>
        <taxon>Amphioxiformes</taxon>
        <taxon>Branchiostomatidae</taxon>
        <taxon>Branchiostoma</taxon>
    </lineage>
</organism>
<dbReference type="CDD" id="cd05819">
    <property type="entry name" value="NHL"/>
    <property type="match status" value="1"/>
</dbReference>
<dbReference type="PANTHER" id="PTHR24104">
    <property type="entry name" value="E3 UBIQUITIN-PROTEIN LIGASE NHLRC1-RELATED"/>
    <property type="match status" value="1"/>
</dbReference>
<gene>
    <name evidence="4" type="ORF">BRAFLDRAFT_103837</name>
</gene>
<feature type="repeat" description="NHL" evidence="2">
    <location>
        <begin position="606"/>
        <end position="649"/>
    </location>
</feature>
<name>C3ZWQ0_BRAFL</name>
<dbReference type="InterPro" id="IPR011042">
    <property type="entry name" value="6-blade_b-propeller_TolB-like"/>
</dbReference>
<keyword evidence="1" id="KW-0677">Repeat</keyword>
<feature type="compositionally biased region" description="Polar residues" evidence="3">
    <location>
        <begin position="205"/>
        <end position="226"/>
    </location>
</feature>
<evidence type="ECO:0000256" key="3">
    <source>
        <dbReference type="SAM" id="MobiDB-lite"/>
    </source>
</evidence>
<dbReference type="InParanoid" id="C3ZWQ0"/>
<protein>
    <recommendedName>
        <fullName evidence="5">SMP-30/Gluconolactonase/LRE-like region domain-containing protein</fullName>
    </recommendedName>
</protein>
<evidence type="ECO:0008006" key="5">
    <source>
        <dbReference type="Google" id="ProtNLM"/>
    </source>
</evidence>
<dbReference type="EMBL" id="GG666702">
    <property type="protein sequence ID" value="EEN43032.1"/>
    <property type="molecule type" value="Genomic_DNA"/>
</dbReference>
<dbReference type="Pfam" id="PF01436">
    <property type="entry name" value="NHL"/>
    <property type="match status" value="1"/>
</dbReference>
<dbReference type="InterPro" id="IPR050952">
    <property type="entry name" value="TRIM-NHL_E3_ligases"/>
</dbReference>
<dbReference type="InterPro" id="IPR001258">
    <property type="entry name" value="NHL_repeat"/>
</dbReference>
<accession>C3ZWQ0</accession>
<feature type="repeat" description="NHL" evidence="2">
    <location>
        <begin position="423"/>
        <end position="466"/>
    </location>
</feature>
<evidence type="ECO:0000313" key="4">
    <source>
        <dbReference type="EMBL" id="EEN43032.1"/>
    </source>
</evidence>
<dbReference type="PANTHER" id="PTHR24104:SF50">
    <property type="entry name" value="SMP-30_GLUCONOLACTONASE_LRE-LIKE REGION DOMAIN-CONTAINING PROTEIN"/>
    <property type="match status" value="1"/>
</dbReference>
<dbReference type="Gene3D" id="2.120.10.30">
    <property type="entry name" value="TolB, C-terminal domain"/>
    <property type="match status" value="1"/>
</dbReference>
<dbReference type="PROSITE" id="PS51125">
    <property type="entry name" value="NHL"/>
    <property type="match status" value="2"/>
</dbReference>
<dbReference type="eggNOG" id="KOG2177">
    <property type="taxonomic scope" value="Eukaryota"/>
</dbReference>
<evidence type="ECO:0000256" key="2">
    <source>
        <dbReference type="PROSITE-ProRule" id="PRU00504"/>
    </source>
</evidence>
<reference evidence="4" key="1">
    <citation type="journal article" date="2008" name="Nature">
        <title>The amphioxus genome and the evolution of the chordate karyotype.</title>
        <authorList>
            <consortium name="US DOE Joint Genome Institute (JGI-PGF)"/>
            <person name="Putnam N.H."/>
            <person name="Butts T."/>
            <person name="Ferrier D.E.K."/>
            <person name="Furlong R.F."/>
            <person name="Hellsten U."/>
            <person name="Kawashima T."/>
            <person name="Robinson-Rechavi M."/>
            <person name="Shoguchi E."/>
            <person name="Terry A."/>
            <person name="Yu J.-K."/>
            <person name="Benito-Gutierrez E.L."/>
            <person name="Dubchak I."/>
            <person name="Garcia-Fernandez J."/>
            <person name="Gibson-Brown J.J."/>
            <person name="Grigoriev I.V."/>
            <person name="Horton A.C."/>
            <person name="de Jong P.J."/>
            <person name="Jurka J."/>
            <person name="Kapitonov V.V."/>
            <person name="Kohara Y."/>
            <person name="Kuroki Y."/>
            <person name="Lindquist E."/>
            <person name="Lucas S."/>
            <person name="Osoegawa K."/>
            <person name="Pennacchio L.A."/>
            <person name="Salamov A.A."/>
            <person name="Satou Y."/>
            <person name="Sauka-Spengler T."/>
            <person name="Schmutz J."/>
            <person name="Shin-I T."/>
            <person name="Toyoda A."/>
            <person name="Bronner-Fraser M."/>
            <person name="Fujiyama A."/>
            <person name="Holland L.Z."/>
            <person name="Holland P.W.H."/>
            <person name="Satoh N."/>
            <person name="Rokhsar D.S."/>
        </authorList>
    </citation>
    <scope>NUCLEOTIDE SEQUENCE [LARGE SCALE GENOMIC DNA]</scope>
    <source>
        <strain evidence="4">S238N-H82</strain>
        <tissue evidence="4">Testes</tissue>
    </source>
</reference>